<feature type="compositionally biased region" description="Basic and acidic residues" evidence="4">
    <location>
        <begin position="131"/>
        <end position="158"/>
    </location>
</feature>
<dbReference type="InterPro" id="IPR023167">
    <property type="entry name" value="Yap1_redox_dom_sf"/>
</dbReference>
<comment type="caution">
    <text evidence="6">The sequence shown here is derived from an EMBL/GenBank/DDBJ whole genome shotgun (WGS) entry which is preliminary data.</text>
</comment>
<gene>
    <name evidence="6" type="ORF">R3P38DRAFT_2826399</name>
</gene>
<feature type="region of interest" description="Disordered" evidence="4">
    <location>
        <begin position="302"/>
        <end position="321"/>
    </location>
</feature>
<evidence type="ECO:0000313" key="6">
    <source>
        <dbReference type="EMBL" id="KAK7064788.1"/>
    </source>
</evidence>
<dbReference type="Proteomes" id="UP001362999">
    <property type="component" value="Unassembled WGS sequence"/>
</dbReference>
<reference evidence="6 7" key="1">
    <citation type="journal article" date="2024" name="J Genomics">
        <title>Draft genome sequencing and assembly of Favolaschia claudopus CIRM-BRFM 2984 isolated from oak limbs.</title>
        <authorList>
            <person name="Navarro D."/>
            <person name="Drula E."/>
            <person name="Chaduli D."/>
            <person name="Cazenave R."/>
            <person name="Ahrendt S."/>
            <person name="Wang J."/>
            <person name="Lipzen A."/>
            <person name="Daum C."/>
            <person name="Barry K."/>
            <person name="Grigoriev I.V."/>
            <person name="Favel A."/>
            <person name="Rosso M.N."/>
            <person name="Martin F."/>
        </authorList>
    </citation>
    <scope>NUCLEOTIDE SEQUENCE [LARGE SCALE GENOMIC DNA]</scope>
    <source>
        <strain evidence="6 7">CIRM-BRFM 2984</strain>
    </source>
</reference>
<dbReference type="Gene3D" id="1.10.238.100">
    <property type="entry name" value="YAP1 redox domain. Chain B"/>
    <property type="match status" value="1"/>
</dbReference>
<comment type="subcellular location">
    <subcellularLocation>
        <location evidence="2">Cytoplasm</location>
    </subcellularLocation>
    <subcellularLocation>
        <location evidence="1">Nucleus</location>
    </subcellularLocation>
</comment>
<dbReference type="GO" id="GO:0000976">
    <property type="term" value="F:transcription cis-regulatory region binding"/>
    <property type="evidence" value="ECO:0007669"/>
    <property type="project" value="InterPro"/>
</dbReference>
<dbReference type="AlphaFoldDB" id="A0AAW0EJ66"/>
<accession>A0AAW0EJ66</accession>
<evidence type="ECO:0000256" key="2">
    <source>
        <dbReference type="ARBA" id="ARBA00004496"/>
    </source>
</evidence>
<dbReference type="SUPFAM" id="SSF111430">
    <property type="entry name" value="YAP1 redox domain"/>
    <property type="match status" value="1"/>
</dbReference>
<feature type="domain" description="BZIP" evidence="5">
    <location>
        <begin position="132"/>
        <end position="195"/>
    </location>
</feature>
<dbReference type="PROSITE" id="PS50217">
    <property type="entry name" value="BZIP"/>
    <property type="match status" value="1"/>
</dbReference>
<evidence type="ECO:0000256" key="4">
    <source>
        <dbReference type="SAM" id="MobiDB-lite"/>
    </source>
</evidence>
<dbReference type="GO" id="GO:0005737">
    <property type="term" value="C:cytoplasm"/>
    <property type="evidence" value="ECO:0007669"/>
    <property type="project" value="UniProtKB-SubCell"/>
</dbReference>
<dbReference type="InterPro" id="IPR050936">
    <property type="entry name" value="AP-1-like"/>
</dbReference>
<dbReference type="GO" id="GO:0090575">
    <property type="term" value="C:RNA polymerase II transcription regulator complex"/>
    <property type="evidence" value="ECO:0007669"/>
    <property type="project" value="TreeGrafter"/>
</dbReference>
<dbReference type="CDD" id="cd14688">
    <property type="entry name" value="bZIP_YAP"/>
    <property type="match status" value="1"/>
</dbReference>
<feature type="region of interest" description="Disordered" evidence="4">
    <location>
        <begin position="54"/>
        <end position="158"/>
    </location>
</feature>
<dbReference type="EMBL" id="JAWWNJ010000001">
    <property type="protein sequence ID" value="KAK7064788.1"/>
    <property type="molecule type" value="Genomic_DNA"/>
</dbReference>
<name>A0AAW0EJ66_9AGAR</name>
<evidence type="ECO:0000313" key="7">
    <source>
        <dbReference type="Proteomes" id="UP001362999"/>
    </source>
</evidence>
<sequence>MDTYASDISPLWDLSQATSFSQLPDDDFLALLQKQFPTNPGVFSADFTMNGVNPQTISRYPLPSLTPPSEDSSPSPPQQNSPEDDHALKRKASNEDLEEGPSQKNQHTLPNGKKSTTKRKSSGGTTNGTGDETRLMKRKEQNRAAQRAFRERKEKHVKDLEDKVAELEAKNDAATSENENLRDLLSRLQNENVLLKESSFTFTVPKSGVSASGSVYRAPSAASASSPPSTAVNPLDWSSLTTFDPGMLTLLDDTPQQTATDGAMQMDFGFGEGPSRVPAKGYTTIASNPMFTSFASVFDSQPAPSAHRSADPSSSSSTSGASPFNFDIASLSAWSTPNPDNGAFDDLFGGFMGGNPIDYNDFNVLMSNSPASSISPVAHHSTLSNSATRSPANSTSSSSSKSSDPLFNTPRESSSSDFDDDEEKCPRTKAELRNRIADSGPSPFASDAPAVRKADSIFGPTIMCEGSAFPQTEQSEKNMEILTAWRTVTSDPKFKVKRFLENCFVTERLTGAQDSDLADLCTEFSAKARCDGQKVVLEPQGVRNIIESLGQKHNRK</sequence>
<feature type="compositionally biased region" description="Low complexity" evidence="4">
    <location>
        <begin position="61"/>
        <end position="73"/>
    </location>
</feature>
<protein>
    <submittedName>
        <fullName evidence="6">BZIP family transcriptional factor</fullName>
    </submittedName>
</protein>
<proteinExistence type="predicted"/>
<keyword evidence="3" id="KW-0539">Nucleus</keyword>
<feature type="compositionally biased region" description="Low complexity" evidence="4">
    <location>
        <begin position="384"/>
        <end position="403"/>
    </location>
</feature>
<dbReference type="InterPro" id="IPR004827">
    <property type="entry name" value="bZIP"/>
</dbReference>
<dbReference type="SMART" id="SM00338">
    <property type="entry name" value="BRLZ"/>
    <property type="match status" value="1"/>
</dbReference>
<dbReference type="SUPFAM" id="SSF57959">
    <property type="entry name" value="Leucine zipper domain"/>
    <property type="match status" value="1"/>
</dbReference>
<evidence type="ECO:0000256" key="1">
    <source>
        <dbReference type="ARBA" id="ARBA00004123"/>
    </source>
</evidence>
<dbReference type="Gene3D" id="1.20.5.170">
    <property type="match status" value="1"/>
</dbReference>
<dbReference type="PANTHER" id="PTHR40621">
    <property type="entry name" value="TRANSCRIPTION FACTOR KAPC-RELATED"/>
    <property type="match status" value="1"/>
</dbReference>
<organism evidence="6 7">
    <name type="scientific">Favolaschia claudopus</name>
    <dbReference type="NCBI Taxonomy" id="2862362"/>
    <lineage>
        <taxon>Eukaryota</taxon>
        <taxon>Fungi</taxon>
        <taxon>Dikarya</taxon>
        <taxon>Basidiomycota</taxon>
        <taxon>Agaricomycotina</taxon>
        <taxon>Agaricomycetes</taxon>
        <taxon>Agaricomycetidae</taxon>
        <taxon>Agaricales</taxon>
        <taxon>Marasmiineae</taxon>
        <taxon>Mycenaceae</taxon>
        <taxon>Favolaschia</taxon>
    </lineage>
</organism>
<dbReference type="PROSITE" id="PS00036">
    <property type="entry name" value="BZIP_BASIC"/>
    <property type="match status" value="1"/>
</dbReference>
<dbReference type="GO" id="GO:0001228">
    <property type="term" value="F:DNA-binding transcription activator activity, RNA polymerase II-specific"/>
    <property type="evidence" value="ECO:0007669"/>
    <property type="project" value="TreeGrafter"/>
</dbReference>
<evidence type="ECO:0000259" key="5">
    <source>
        <dbReference type="PROSITE" id="PS50217"/>
    </source>
</evidence>
<dbReference type="Pfam" id="PF00170">
    <property type="entry name" value="bZIP_1"/>
    <property type="match status" value="1"/>
</dbReference>
<keyword evidence="7" id="KW-1185">Reference proteome</keyword>
<evidence type="ECO:0000256" key="3">
    <source>
        <dbReference type="ARBA" id="ARBA00023242"/>
    </source>
</evidence>
<feature type="region of interest" description="Disordered" evidence="4">
    <location>
        <begin position="373"/>
        <end position="426"/>
    </location>
</feature>
<dbReference type="InterPro" id="IPR046347">
    <property type="entry name" value="bZIP_sf"/>
</dbReference>
<dbReference type="PANTHER" id="PTHR40621:SF6">
    <property type="entry name" value="AP-1-LIKE TRANSCRIPTION FACTOR YAP1-RELATED"/>
    <property type="match status" value="1"/>
</dbReference>